<evidence type="ECO:0000313" key="3">
    <source>
        <dbReference type="Proteomes" id="UP000591131"/>
    </source>
</evidence>
<gene>
    <name evidence="2" type="primary">SPHK2_6</name>
    <name evidence="2" type="ORF">FOL47_009786</name>
</gene>
<dbReference type="EMBL" id="JAAPAO010000707">
    <property type="protein sequence ID" value="KAF4654760.1"/>
    <property type="molecule type" value="Genomic_DNA"/>
</dbReference>
<organism evidence="2 3">
    <name type="scientific">Perkinsus chesapeaki</name>
    <name type="common">Clam parasite</name>
    <name type="synonym">Perkinsus andrewsi</name>
    <dbReference type="NCBI Taxonomy" id="330153"/>
    <lineage>
        <taxon>Eukaryota</taxon>
        <taxon>Sar</taxon>
        <taxon>Alveolata</taxon>
        <taxon>Perkinsozoa</taxon>
        <taxon>Perkinsea</taxon>
        <taxon>Perkinsida</taxon>
        <taxon>Perkinsidae</taxon>
        <taxon>Perkinsus</taxon>
    </lineage>
</organism>
<keyword evidence="3" id="KW-1185">Reference proteome</keyword>
<feature type="compositionally biased region" description="Low complexity" evidence="1">
    <location>
        <begin position="1"/>
        <end position="10"/>
    </location>
</feature>
<dbReference type="OrthoDB" id="420447at2759"/>
<feature type="compositionally biased region" description="Acidic residues" evidence="1">
    <location>
        <begin position="533"/>
        <end position="547"/>
    </location>
</feature>
<feature type="compositionally biased region" description="Low complexity" evidence="1">
    <location>
        <begin position="550"/>
        <end position="565"/>
    </location>
</feature>
<accession>A0A7J6L6F4</accession>
<keyword evidence="2" id="KW-0808">Transferase</keyword>
<dbReference type="Proteomes" id="UP000591131">
    <property type="component" value="Unassembled WGS sequence"/>
</dbReference>
<keyword evidence="2" id="KW-0418">Kinase</keyword>
<dbReference type="AlphaFoldDB" id="A0A7J6L6F4"/>
<feature type="region of interest" description="Disordered" evidence="1">
    <location>
        <begin position="521"/>
        <end position="576"/>
    </location>
</feature>
<dbReference type="GO" id="GO:0016301">
    <property type="term" value="F:kinase activity"/>
    <property type="evidence" value="ECO:0007669"/>
    <property type="project" value="UniProtKB-KW"/>
</dbReference>
<comment type="caution">
    <text evidence="2">The sequence shown here is derived from an EMBL/GenBank/DDBJ whole genome shotgun (WGS) entry which is preliminary data.</text>
</comment>
<protein>
    <submittedName>
        <fullName evidence="2">Sphingosine kinase 2</fullName>
    </submittedName>
</protein>
<name>A0A7J6L6F4_PERCH</name>
<evidence type="ECO:0000313" key="2">
    <source>
        <dbReference type="EMBL" id="KAF4654760.1"/>
    </source>
</evidence>
<reference evidence="2 3" key="1">
    <citation type="submission" date="2020-04" db="EMBL/GenBank/DDBJ databases">
        <title>Perkinsus chesapeaki whole genome sequence.</title>
        <authorList>
            <person name="Bogema D.R."/>
        </authorList>
    </citation>
    <scope>NUCLEOTIDE SEQUENCE [LARGE SCALE GENOMIC DNA]</scope>
    <source>
        <strain evidence="2">ATCC PRA-425</strain>
    </source>
</reference>
<feature type="region of interest" description="Disordered" evidence="1">
    <location>
        <begin position="1"/>
        <end position="53"/>
    </location>
</feature>
<evidence type="ECO:0000256" key="1">
    <source>
        <dbReference type="SAM" id="MobiDB-lite"/>
    </source>
</evidence>
<feature type="compositionally biased region" description="Pro residues" evidence="1">
    <location>
        <begin position="11"/>
        <end position="21"/>
    </location>
</feature>
<sequence>MDSSDSSRAPSHPPRNRPAPPVASKTIPPRKAPPKLPAHNKTVHKEEKHPSNGRITYCQGQQVQVFICQVPENDFDPDMGWMMVGSRVEGQVSPRLGMTDGWVDATVVSDFDRSKYRADMRETWPVVEYCHSLWADGRGAMLDGSKLYNLRQSVKPERIRLPAEGRRPPSLSLLIVRYGDGARRVDTRFDMAVTDELITDLIRDGIYATYGTDYECWCAFVRHTSDLPRISEAWARTALTKSGCSNLGAMYFLWGAVHGDHKPGYVEYSVLFDLMQRMECVGIPTRWPNPVSLYRVLSSKSWQASLATNTALRIPPTTTIQRADFMQDPSGTCRRAVRALQLQANALWGGTDSLSVYSERGVVKIGYSWMAEGVKAFYGIGDMERKTRALWESLPNNESTLMVQHRIEDIVTEPRVFIYDGKIEHIRYTEYVNEETSSGRFRQFRTFSSRDATYRYFDGNHDVRLAIEERMKEMVEKWLLWITTAMGCTVPCFVRIDFLVAKAKEGSKTAIRVERAKGSEKTAECEINNGGSDSEEAESGDTDEWYADDSSSGSSTPSSYASACSEGEEEEEETFHGEVGYEVWTGEVGEIGSSMVGYRGGRQRFFECMAKSCLPDVGSTLRPVDLPPV</sequence>
<proteinExistence type="predicted"/>